<dbReference type="InterPro" id="IPR011478">
    <property type="entry name" value="DUF1585"/>
</dbReference>
<dbReference type="RefSeq" id="WP_169455998.1">
    <property type="nucleotide sequence ID" value="NZ_CP051774.1"/>
</dbReference>
<feature type="domain" description="DUF1588" evidence="3">
    <location>
        <begin position="425"/>
        <end position="524"/>
    </location>
</feature>
<evidence type="ECO:0000259" key="4">
    <source>
        <dbReference type="Pfam" id="PF07631"/>
    </source>
</evidence>
<feature type="domain" description="DUF1587" evidence="2">
    <location>
        <begin position="120"/>
        <end position="182"/>
    </location>
</feature>
<dbReference type="InterPro" id="IPR011429">
    <property type="entry name" value="Cyt_c_Planctomycete-type"/>
</dbReference>
<accession>A0A858RL55</accession>
<dbReference type="InterPro" id="IPR013042">
    <property type="entry name" value="DUF1592"/>
</dbReference>
<keyword evidence="8" id="KW-1185">Reference proteome</keyword>
<sequence>MSFRPAIPLFIASTLMVAADEFSEKATPLLAKYCYDCHGEKKQKGGIEVHHLDSTDAALRQHRFLENIAKQVADGDMPPDDEDVLPTDEERKLLVEEIRGVLKKLETGDFPRNPGRTTVRRLNRNEYNNTVRDLFGIDFQAGSDFPSDGAGGEGFDNVGDALFVQPSLMEKYLTASKKVIATLYDDPKKLERVMTAKPGDRTPPEKAARTTLLSHASLAFRRRVSDEDLAPLLEMFAKRLAAGESYEAALRTPLQALLVHPSFLFRVEEDQAGKGEWRVGDFELATRLSYFLWASMPDRRLLKLADEGKLSDPATLRAETMRMLTDKRAESLSRHFAGQWLGFEDLRENAEPDQQRFPTFTQSLRVAMYRESVEFFNNLIRENRPALELLNANYTFANAELAKHYGIEGISGSEMQRVTLNDPNRGGVIGQASILTATSMPLRTSPVKRGKWILDTLLGTPPPPPPPDAGVLPGDDKSTEGLSFREMLEVHRTKASCAGCHSKIDPLGFGLENFDAIGRWRTTDANGKPIDSKATLPGDISFSTPAELKKILLGSDELFLRNLARKMLAYSLGRPLEYYDEAVVADLVAKLRKDDLKMQTLILSIVESHPFQNRSANR</sequence>
<organism evidence="7 8">
    <name type="scientific">Luteolibacter luteus</name>
    <dbReference type="NCBI Taxonomy" id="2728835"/>
    <lineage>
        <taxon>Bacteria</taxon>
        <taxon>Pseudomonadati</taxon>
        <taxon>Verrucomicrobiota</taxon>
        <taxon>Verrucomicrobiia</taxon>
        <taxon>Verrucomicrobiales</taxon>
        <taxon>Verrucomicrobiaceae</taxon>
        <taxon>Luteolibacter</taxon>
    </lineage>
</organism>
<dbReference type="AlphaFoldDB" id="A0A858RL55"/>
<feature type="domain" description="DUF1585" evidence="1">
    <location>
        <begin position="541"/>
        <end position="611"/>
    </location>
</feature>
<dbReference type="InterPro" id="IPR013036">
    <property type="entry name" value="DUF1587"/>
</dbReference>
<dbReference type="InterPro" id="IPR036909">
    <property type="entry name" value="Cyt_c-like_dom_sf"/>
</dbReference>
<evidence type="ECO:0000313" key="7">
    <source>
        <dbReference type="EMBL" id="QJE97572.1"/>
    </source>
</evidence>
<feature type="domain" description="DUF1592" evidence="4">
    <location>
        <begin position="281"/>
        <end position="407"/>
    </location>
</feature>
<dbReference type="KEGG" id="luo:HHL09_17890"/>
<dbReference type="Pfam" id="PF07627">
    <property type="entry name" value="PSCyt3"/>
    <property type="match status" value="1"/>
</dbReference>
<dbReference type="Pfam" id="PF07624">
    <property type="entry name" value="PSD2"/>
    <property type="match status" value="1"/>
</dbReference>
<gene>
    <name evidence="7" type="ORF">HHL09_17890</name>
</gene>
<dbReference type="EMBL" id="CP051774">
    <property type="protein sequence ID" value="QJE97572.1"/>
    <property type="molecule type" value="Genomic_DNA"/>
</dbReference>
<dbReference type="Pfam" id="PF07626">
    <property type="entry name" value="PSD3"/>
    <property type="match status" value="1"/>
</dbReference>
<evidence type="ECO:0000313" key="8">
    <source>
        <dbReference type="Proteomes" id="UP000501812"/>
    </source>
</evidence>
<dbReference type="Pfam" id="PF07631">
    <property type="entry name" value="PSD4"/>
    <property type="match status" value="1"/>
</dbReference>
<dbReference type="GO" id="GO:0009055">
    <property type="term" value="F:electron transfer activity"/>
    <property type="evidence" value="ECO:0007669"/>
    <property type="project" value="InterPro"/>
</dbReference>
<evidence type="ECO:0000259" key="1">
    <source>
        <dbReference type="Pfam" id="PF07624"/>
    </source>
</evidence>
<evidence type="ECO:0000259" key="3">
    <source>
        <dbReference type="Pfam" id="PF07627"/>
    </source>
</evidence>
<dbReference type="GO" id="GO:0020037">
    <property type="term" value="F:heme binding"/>
    <property type="evidence" value="ECO:0007669"/>
    <property type="project" value="InterPro"/>
</dbReference>
<reference evidence="7 8" key="1">
    <citation type="submission" date="2020-04" db="EMBL/GenBank/DDBJ databases">
        <title>Luteolibacter sp. G-1-1-1 isolated from soil.</title>
        <authorList>
            <person name="Dahal R.H."/>
        </authorList>
    </citation>
    <scope>NUCLEOTIDE SEQUENCE [LARGE SCALE GENOMIC DNA]</scope>
    <source>
        <strain evidence="7 8">G-1-1-1</strain>
    </source>
</reference>
<dbReference type="Proteomes" id="UP000501812">
    <property type="component" value="Chromosome"/>
</dbReference>
<evidence type="ECO:0000259" key="5">
    <source>
        <dbReference type="Pfam" id="PF07635"/>
    </source>
</evidence>
<dbReference type="SUPFAM" id="SSF46626">
    <property type="entry name" value="Cytochrome c"/>
    <property type="match status" value="1"/>
</dbReference>
<dbReference type="Pfam" id="PF07635">
    <property type="entry name" value="PSCyt1"/>
    <property type="match status" value="1"/>
</dbReference>
<dbReference type="Pfam" id="PF07637">
    <property type="entry name" value="PSD5"/>
    <property type="match status" value="1"/>
</dbReference>
<evidence type="ECO:0000259" key="2">
    <source>
        <dbReference type="Pfam" id="PF07626"/>
    </source>
</evidence>
<dbReference type="InterPro" id="IPR013043">
    <property type="entry name" value="DUF1595"/>
</dbReference>
<evidence type="ECO:0000259" key="6">
    <source>
        <dbReference type="Pfam" id="PF07637"/>
    </source>
</evidence>
<protein>
    <submittedName>
        <fullName evidence="7">DUF1592 domain-containing protein</fullName>
    </submittedName>
</protein>
<feature type="domain" description="Cytochrome C Planctomycete-type" evidence="5">
    <location>
        <begin position="34"/>
        <end position="81"/>
    </location>
</feature>
<dbReference type="InterPro" id="IPR013039">
    <property type="entry name" value="DUF1588"/>
</dbReference>
<feature type="domain" description="DUF1595" evidence="6">
    <location>
        <begin position="208"/>
        <end position="268"/>
    </location>
</feature>
<name>A0A858RL55_9BACT</name>
<proteinExistence type="predicted"/>